<keyword evidence="1" id="KW-1133">Transmembrane helix</keyword>
<proteinExistence type="predicted"/>
<dbReference type="InterPro" id="IPR002109">
    <property type="entry name" value="Glutaredoxin"/>
</dbReference>
<dbReference type="Proteomes" id="UP001566331">
    <property type="component" value="Unassembled WGS sequence"/>
</dbReference>
<evidence type="ECO:0000313" key="3">
    <source>
        <dbReference type="EMBL" id="MEZ0476740.1"/>
    </source>
</evidence>
<gene>
    <name evidence="3" type="ORF">AB6713_19325</name>
</gene>
<dbReference type="Gene3D" id="3.40.30.10">
    <property type="entry name" value="Glutaredoxin"/>
    <property type="match status" value="1"/>
</dbReference>
<dbReference type="CDD" id="cd02976">
    <property type="entry name" value="NrdH"/>
    <property type="match status" value="1"/>
</dbReference>
<dbReference type="SUPFAM" id="SSF52833">
    <property type="entry name" value="Thioredoxin-like"/>
    <property type="match status" value="1"/>
</dbReference>
<evidence type="ECO:0000259" key="2">
    <source>
        <dbReference type="Pfam" id="PF00462"/>
    </source>
</evidence>
<feature type="domain" description="Glutaredoxin" evidence="2">
    <location>
        <begin position="59"/>
        <end position="110"/>
    </location>
</feature>
<name>A0ABV4HVF2_9GAMM</name>
<dbReference type="Pfam" id="PF00462">
    <property type="entry name" value="Glutaredoxin"/>
    <property type="match status" value="1"/>
</dbReference>
<comment type="caution">
    <text evidence="3">The sequence shown here is derived from an EMBL/GenBank/DDBJ whole genome shotgun (WGS) entry which is preliminary data.</text>
</comment>
<keyword evidence="1" id="KW-0472">Membrane</keyword>
<protein>
    <submittedName>
        <fullName evidence="3">Glutaredoxin family protein</fullName>
    </submittedName>
</protein>
<dbReference type="EMBL" id="JBFWIC010000048">
    <property type="protein sequence ID" value="MEZ0476740.1"/>
    <property type="molecule type" value="Genomic_DNA"/>
</dbReference>
<dbReference type="PROSITE" id="PS51354">
    <property type="entry name" value="GLUTAREDOXIN_2"/>
    <property type="match status" value="1"/>
</dbReference>
<dbReference type="RefSeq" id="WP_370564596.1">
    <property type="nucleotide sequence ID" value="NZ_JBFWIB010000009.1"/>
</dbReference>
<keyword evidence="4" id="KW-1185">Reference proteome</keyword>
<organism evidence="3 4">
    <name type="scientific">Luteimonas salinilitoris</name>
    <dbReference type="NCBI Taxonomy" id="3237697"/>
    <lineage>
        <taxon>Bacteria</taxon>
        <taxon>Pseudomonadati</taxon>
        <taxon>Pseudomonadota</taxon>
        <taxon>Gammaproteobacteria</taxon>
        <taxon>Lysobacterales</taxon>
        <taxon>Lysobacteraceae</taxon>
        <taxon>Luteimonas</taxon>
    </lineage>
</organism>
<evidence type="ECO:0000256" key="1">
    <source>
        <dbReference type="SAM" id="Phobius"/>
    </source>
</evidence>
<accession>A0ABV4HVF2</accession>
<keyword evidence="1" id="KW-0812">Transmembrane</keyword>
<reference evidence="3 4" key="1">
    <citation type="submission" date="2024-07" db="EMBL/GenBank/DDBJ databases">
        <title>Luteimonas salilacus sp. nov., isolated from the shore soil of Salt Lake in Tibet of China.</title>
        <authorList>
            <person name="Zhang X."/>
            <person name="Li A."/>
        </authorList>
    </citation>
    <scope>NUCLEOTIDE SEQUENCE [LARGE SCALE GENOMIC DNA]</scope>
    <source>
        <strain evidence="3 4">B3-2-R+30</strain>
    </source>
</reference>
<evidence type="ECO:0000313" key="4">
    <source>
        <dbReference type="Proteomes" id="UP001566331"/>
    </source>
</evidence>
<sequence>MKGIRGKSGWKIVVPLLFLAVCAAAGIAVGRYIGGSGEASPVPAYHVAKTSVPQKSGDVTIYTMSTCAASQEAKSWLAGQGIAYTEKVVDQSEQALSEVKRLGAQRTPLLLIGRYQMEGFDSDAATQLIAGAGPSLLDDG</sequence>
<feature type="transmembrane region" description="Helical" evidence="1">
    <location>
        <begin position="12"/>
        <end position="33"/>
    </location>
</feature>
<dbReference type="InterPro" id="IPR036249">
    <property type="entry name" value="Thioredoxin-like_sf"/>
</dbReference>